<name>A0A2N8SND0_STUST</name>
<accession>A0A2N8SND0</accession>
<dbReference type="EMBL" id="POUW01000007">
    <property type="protein sequence ID" value="PNG03978.1"/>
    <property type="molecule type" value="Genomic_DNA"/>
</dbReference>
<sequence>MGFAYLKGFLLSLFGGSATKSSVELEVESAAQSCERIAEAPPRFSREVVIPLDAIDDVIAALQAPSASDQVDYLYLAAEAGRDAKAAAKTGNFDTAWGLFHDQKQAYLQHAQSQGWGARQTLALDASVHEDLADLLRLEKRHREAFPHILYWVAAGRNRPIKRHTEKLRAHFNRCKFKNTSLHDVEVYLSSRKSPASYSAIQKQVKRWVDAG</sequence>
<evidence type="ECO:0000313" key="1">
    <source>
        <dbReference type="EMBL" id="PNG03978.1"/>
    </source>
</evidence>
<dbReference type="RefSeq" id="WP_021208495.1">
    <property type="nucleotide sequence ID" value="NZ_JAMOIG010000011.1"/>
</dbReference>
<proteinExistence type="predicted"/>
<organism evidence="1 2">
    <name type="scientific">Stutzerimonas stutzeri</name>
    <name type="common">Pseudomonas stutzeri</name>
    <dbReference type="NCBI Taxonomy" id="316"/>
    <lineage>
        <taxon>Bacteria</taxon>
        <taxon>Pseudomonadati</taxon>
        <taxon>Pseudomonadota</taxon>
        <taxon>Gammaproteobacteria</taxon>
        <taxon>Pseudomonadales</taxon>
        <taxon>Pseudomonadaceae</taxon>
        <taxon>Stutzerimonas</taxon>
    </lineage>
</organism>
<reference evidence="1 2" key="1">
    <citation type="submission" date="2018-01" db="EMBL/GenBank/DDBJ databases">
        <title>Denitrification phenotypes of diverse strains of Pseudomonas stutzeri.</title>
        <authorList>
            <person name="Milligan D.A."/>
            <person name="Bergaust L."/>
            <person name="Bakken L.R."/>
            <person name="Frostegard A."/>
        </authorList>
    </citation>
    <scope>NUCLEOTIDE SEQUENCE [LARGE SCALE GENOMIC DNA]</scope>
    <source>
        <strain evidence="1 2">28a3</strain>
    </source>
</reference>
<dbReference type="Proteomes" id="UP000235897">
    <property type="component" value="Unassembled WGS sequence"/>
</dbReference>
<dbReference type="OrthoDB" id="7069289at2"/>
<comment type="caution">
    <text evidence="1">The sequence shown here is derived from an EMBL/GenBank/DDBJ whole genome shotgun (WGS) entry which is preliminary data.</text>
</comment>
<evidence type="ECO:0000313" key="2">
    <source>
        <dbReference type="Proteomes" id="UP000235897"/>
    </source>
</evidence>
<protein>
    <submittedName>
        <fullName evidence="1">Uncharacterized protein</fullName>
    </submittedName>
</protein>
<dbReference type="AlphaFoldDB" id="A0A2N8SND0"/>
<gene>
    <name evidence="1" type="ORF">CXL00_17495</name>
</gene>